<dbReference type="InterPro" id="IPR005302">
    <property type="entry name" value="MoCF_Sase_C"/>
</dbReference>
<organism evidence="2 3">
    <name type="scientific">Reichenbachiella ulvae</name>
    <dbReference type="NCBI Taxonomy" id="2980104"/>
    <lineage>
        <taxon>Bacteria</taxon>
        <taxon>Pseudomonadati</taxon>
        <taxon>Bacteroidota</taxon>
        <taxon>Cytophagia</taxon>
        <taxon>Cytophagales</taxon>
        <taxon>Reichenbachiellaceae</taxon>
        <taxon>Reichenbachiella</taxon>
    </lineage>
</organism>
<dbReference type="PANTHER" id="PTHR14237">
    <property type="entry name" value="MOLYBDOPTERIN COFACTOR SULFURASE MOSC"/>
    <property type="match status" value="1"/>
</dbReference>
<name>A0ABT3CSJ3_9BACT</name>
<dbReference type="SUPFAM" id="SSF50800">
    <property type="entry name" value="PK beta-barrel domain-like"/>
    <property type="match status" value="1"/>
</dbReference>
<dbReference type="EMBL" id="JAOYOD010000001">
    <property type="protein sequence ID" value="MCV9386479.1"/>
    <property type="molecule type" value="Genomic_DNA"/>
</dbReference>
<dbReference type="RefSeq" id="WP_264137274.1">
    <property type="nucleotide sequence ID" value="NZ_JAOYOD010000001.1"/>
</dbReference>
<dbReference type="Pfam" id="PF03473">
    <property type="entry name" value="MOSC"/>
    <property type="match status" value="1"/>
</dbReference>
<feature type="domain" description="MOSC" evidence="1">
    <location>
        <begin position="122"/>
        <end position="264"/>
    </location>
</feature>
<dbReference type="Pfam" id="PF03476">
    <property type="entry name" value="MOSC_N"/>
    <property type="match status" value="1"/>
</dbReference>
<protein>
    <submittedName>
        <fullName evidence="2">MOSC domain-containing protein</fullName>
    </submittedName>
</protein>
<dbReference type="Proteomes" id="UP001300692">
    <property type="component" value="Unassembled WGS sequence"/>
</dbReference>
<dbReference type="InterPro" id="IPR005303">
    <property type="entry name" value="MOCOS_middle"/>
</dbReference>
<comment type="caution">
    <text evidence="2">The sequence shown here is derived from an EMBL/GenBank/DDBJ whole genome shotgun (WGS) entry which is preliminary data.</text>
</comment>
<evidence type="ECO:0000313" key="2">
    <source>
        <dbReference type="EMBL" id="MCV9386479.1"/>
    </source>
</evidence>
<reference evidence="2 3" key="1">
    <citation type="submission" date="2022-10" db="EMBL/GenBank/DDBJ databases">
        <title>Comparative genomics and taxonomic characterization of three novel marine species of genus Reichenbachiella exhibiting antioxidant and polysaccharide degradation activities.</title>
        <authorList>
            <person name="Muhammad N."/>
            <person name="Lee Y.-J."/>
            <person name="Ko J."/>
            <person name="Kim S.-G."/>
        </authorList>
    </citation>
    <scope>NUCLEOTIDE SEQUENCE [LARGE SCALE GENOMIC DNA]</scope>
    <source>
        <strain evidence="2 3">ABR2-5</strain>
    </source>
</reference>
<dbReference type="SUPFAM" id="SSF141673">
    <property type="entry name" value="MOSC N-terminal domain-like"/>
    <property type="match status" value="1"/>
</dbReference>
<proteinExistence type="predicted"/>
<evidence type="ECO:0000313" key="3">
    <source>
        <dbReference type="Proteomes" id="UP001300692"/>
    </source>
</evidence>
<dbReference type="PANTHER" id="PTHR14237:SF19">
    <property type="entry name" value="MITOCHONDRIAL AMIDOXIME REDUCING COMPONENT 1"/>
    <property type="match status" value="1"/>
</dbReference>
<keyword evidence="3" id="KW-1185">Reference proteome</keyword>
<sequence>MISVSQLFIYPLKSSAGISLENSLVTLQGLNHDRTLAVIDDNNQIITGREYPKLLRIRAEVTEREIQLHSDRNSKSGSTQVSADPIDIKIFSHTTQGCQLDNGLSEWLSETLEISCKLIALHDINRPILEKHGGKPGSRLNYGDASPILLLSEASLDDLNSRLDHPVGILNFRPNIVVKGCNAYEEDNWKTININGCLFDVHAHCPRCIFTTIDPISQIKSPDKEPLATLSQYRKQAEGKVNFGVYLVPRNKGHISIGDNLQINPE</sequence>
<dbReference type="InterPro" id="IPR011037">
    <property type="entry name" value="Pyrv_Knase-like_insert_dom_sf"/>
</dbReference>
<gene>
    <name evidence="2" type="ORF">N7U62_07380</name>
</gene>
<evidence type="ECO:0000259" key="1">
    <source>
        <dbReference type="PROSITE" id="PS51340"/>
    </source>
</evidence>
<accession>A0ABT3CSJ3</accession>
<dbReference type="PROSITE" id="PS51340">
    <property type="entry name" value="MOSC"/>
    <property type="match status" value="1"/>
</dbReference>